<gene>
    <name evidence="2" type="ORF">ABIG07_000037</name>
</gene>
<feature type="domain" description="HTH cro/C1-type" evidence="1">
    <location>
        <begin position="19"/>
        <end position="69"/>
    </location>
</feature>
<dbReference type="Proteomes" id="UP001565369">
    <property type="component" value="Unassembled WGS sequence"/>
</dbReference>
<keyword evidence="3" id="KW-1185">Reference proteome</keyword>
<dbReference type="PROSITE" id="PS50943">
    <property type="entry name" value="HTH_CROC1"/>
    <property type="match status" value="1"/>
</dbReference>
<reference evidence="2 3" key="1">
    <citation type="submission" date="2024-07" db="EMBL/GenBank/DDBJ databases">
        <title>Genomic Encyclopedia of Type Strains, Phase V (KMG-V): Genome sequencing to study the core and pangenomes of soil and plant-associated prokaryotes.</title>
        <authorList>
            <person name="Whitman W."/>
        </authorList>
    </citation>
    <scope>NUCLEOTIDE SEQUENCE [LARGE SCALE GENOMIC DNA]</scope>
    <source>
        <strain evidence="2 3">USDA 152</strain>
    </source>
</reference>
<accession>A0ABV4FHP2</accession>
<name>A0ABV4FHP2_9BRAD</name>
<dbReference type="EMBL" id="JBGBZJ010000001">
    <property type="protein sequence ID" value="MEY9451089.1"/>
    <property type="molecule type" value="Genomic_DNA"/>
</dbReference>
<dbReference type="RefSeq" id="WP_038975226.1">
    <property type="nucleotide sequence ID" value="NZ_JBGBZG010000001.1"/>
</dbReference>
<comment type="caution">
    <text evidence="2">The sequence shown here is derived from an EMBL/GenBank/DDBJ whole genome shotgun (WGS) entry which is preliminary data.</text>
</comment>
<protein>
    <submittedName>
        <fullName evidence="2">Transcriptional regulator with XRE-family HTH domain</fullName>
    </submittedName>
</protein>
<dbReference type="SUPFAM" id="SSF47413">
    <property type="entry name" value="lambda repressor-like DNA-binding domains"/>
    <property type="match status" value="1"/>
</dbReference>
<sequence>MSTTLIDPKTLGFWARCVRDAQHLSQEALAANASVDIRTVQRFEAGKTVNITSRRALAKALGYDNPDVFDDPKFAEEVLKFFDGLKAIQQKNLDDQHPDSVRVKAQALASGTEAMRFADVVNAMSFVIDDGLSDAAKEVAAGFCDYVQELMDLDDFPMSGRLGIAKDLDDLLQDLREKGAHAYFATRDRKLRGPDWGDKPSWDVTIGFLVVVPTDRQLTELYIPRKSKFA</sequence>
<evidence type="ECO:0000313" key="3">
    <source>
        <dbReference type="Proteomes" id="UP001565369"/>
    </source>
</evidence>
<dbReference type="CDD" id="cd00093">
    <property type="entry name" value="HTH_XRE"/>
    <property type="match status" value="1"/>
</dbReference>
<dbReference type="InterPro" id="IPR001387">
    <property type="entry name" value="Cro/C1-type_HTH"/>
</dbReference>
<dbReference type="InterPro" id="IPR010982">
    <property type="entry name" value="Lambda_DNA-bd_dom_sf"/>
</dbReference>
<dbReference type="Gene3D" id="1.10.260.40">
    <property type="entry name" value="lambda repressor-like DNA-binding domains"/>
    <property type="match status" value="1"/>
</dbReference>
<dbReference type="Pfam" id="PF01381">
    <property type="entry name" value="HTH_3"/>
    <property type="match status" value="1"/>
</dbReference>
<evidence type="ECO:0000259" key="1">
    <source>
        <dbReference type="PROSITE" id="PS50943"/>
    </source>
</evidence>
<proteinExistence type="predicted"/>
<evidence type="ECO:0000313" key="2">
    <source>
        <dbReference type="EMBL" id="MEY9451089.1"/>
    </source>
</evidence>
<organism evidence="2 3">
    <name type="scientific">Bradyrhizobium ottawaense</name>
    <dbReference type="NCBI Taxonomy" id="931866"/>
    <lineage>
        <taxon>Bacteria</taxon>
        <taxon>Pseudomonadati</taxon>
        <taxon>Pseudomonadota</taxon>
        <taxon>Alphaproteobacteria</taxon>
        <taxon>Hyphomicrobiales</taxon>
        <taxon>Nitrobacteraceae</taxon>
        <taxon>Bradyrhizobium</taxon>
    </lineage>
</organism>